<comment type="caution">
    <text evidence="1">The sequence shown here is derived from an EMBL/GenBank/DDBJ whole genome shotgun (WGS) entry which is preliminary data.</text>
</comment>
<sequence length="125" mass="15050">MRVIINFKTNRVESHIKTNRDQNIRWLIKSYLAKSRQDHRDNIGYHMHSLAISIYSNYKINKAFAFYQMLESILKTELFEKFARLRPPKISDPDYYQIRPSQHSNLAPTLNRMVELKLSFWFLIS</sequence>
<dbReference type="Proteomes" id="UP000276133">
    <property type="component" value="Unassembled WGS sequence"/>
</dbReference>
<gene>
    <name evidence="1" type="ORF">BpHYR1_016714</name>
</gene>
<organism evidence="1 2">
    <name type="scientific">Brachionus plicatilis</name>
    <name type="common">Marine rotifer</name>
    <name type="synonym">Brachionus muelleri</name>
    <dbReference type="NCBI Taxonomy" id="10195"/>
    <lineage>
        <taxon>Eukaryota</taxon>
        <taxon>Metazoa</taxon>
        <taxon>Spiralia</taxon>
        <taxon>Gnathifera</taxon>
        <taxon>Rotifera</taxon>
        <taxon>Eurotatoria</taxon>
        <taxon>Monogononta</taxon>
        <taxon>Pseudotrocha</taxon>
        <taxon>Ploima</taxon>
        <taxon>Brachionidae</taxon>
        <taxon>Brachionus</taxon>
    </lineage>
</organism>
<dbReference type="AlphaFoldDB" id="A0A3M7QKI4"/>
<keyword evidence="2" id="KW-1185">Reference proteome</keyword>
<dbReference type="EMBL" id="REGN01005847">
    <property type="protein sequence ID" value="RNA11792.1"/>
    <property type="molecule type" value="Genomic_DNA"/>
</dbReference>
<evidence type="ECO:0000313" key="1">
    <source>
        <dbReference type="EMBL" id="RNA11792.1"/>
    </source>
</evidence>
<protein>
    <submittedName>
        <fullName evidence="1">Uncharacterized protein</fullName>
    </submittedName>
</protein>
<accession>A0A3M7QKI4</accession>
<name>A0A3M7QKI4_BRAPC</name>
<reference evidence="1 2" key="1">
    <citation type="journal article" date="2018" name="Sci. Rep.">
        <title>Genomic signatures of local adaptation to the degree of environmental predictability in rotifers.</title>
        <authorList>
            <person name="Franch-Gras L."/>
            <person name="Hahn C."/>
            <person name="Garcia-Roger E.M."/>
            <person name="Carmona M.J."/>
            <person name="Serra M."/>
            <person name="Gomez A."/>
        </authorList>
    </citation>
    <scope>NUCLEOTIDE SEQUENCE [LARGE SCALE GENOMIC DNA]</scope>
    <source>
        <strain evidence="1">HYR1</strain>
    </source>
</reference>
<proteinExistence type="predicted"/>
<evidence type="ECO:0000313" key="2">
    <source>
        <dbReference type="Proteomes" id="UP000276133"/>
    </source>
</evidence>